<dbReference type="EMBL" id="CAADRA010000853">
    <property type="protein sequence ID" value="VFT81143.1"/>
    <property type="molecule type" value="Genomic_DNA"/>
</dbReference>
<reference evidence="1" key="2">
    <citation type="submission" date="2019-06" db="EMBL/GenBank/DDBJ databases">
        <title>Genomics analysis of Aphanomyces spp. identifies a new class of oomycete effector associated with host adaptation.</title>
        <authorList>
            <person name="Gaulin E."/>
        </authorList>
    </citation>
    <scope>NUCLEOTIDE SEQUENCE</scope>
    <source>
        <strain evidence="1">CBS 578.67</strain>
    </source>
</reference>
<evidence type="ECO:0000313" key="3">
    <source>
        <dbReference type="Proteomes" id="UP000332933"/>
    </source>
</evidence>
<protein>
    <submittedName>
        <fullName evidence="2">Aste57867_4008 protein</fullName>
    </submittedName>
</protein>
<dbReference type="EMBL" id="VJMH01000853">
    <property type="protein sequence ID" value="KAF0714173.1"/>
    <property type="molecule type" value="Genomic_DNA"/>
</dbReference>
<evidence type="ECO:0000313" key="2">
    <source>
        <dbReference type="EMBL" id="VFT81143.1"/>
    </source>
</evidence>
<dbReference type="Proteomes" id="UP000332933">
    <property type="component" value="Unassembled WGS sequence"/>
</dbReference>
<reference evidence="2 3" key="1">
    <citation type="submission" date="2019-03" db="EMBL/GenBank/DDBJ databases">
        <authorList>
            <person name="Gaulin E."/>
            <person name="Dumas B."/>
        </authorList>
    </citation>
    <scope>NUCLEOTIDE SEQUENCE [LARGE SCALE GENOMIC DNA]</scope>
    <source>
        <strain evidence="2">CBS 568.67</strain>
    </source>
</reference>
<sequence length="481" mass="54276">MLWIATPNLTMEAAKAQLRSMQTSKRSMARRLLADIELLLLLEDDEFVAADHAEKQVFLASQLECGHWETIEQVQKSLRHIQARGRRQLERRLAHMESFVRTHASAFEKEVKTKGYLRQARVKLLEPRPRTQSSLHSIRMITTAPLNHYFLDRKARPAGGLLLHHLLSLEPRVWSPQPLLLSLPARRQVFDDLSVQLLGCLDVLICHCDIPPIETTTCRCFFLSTDTRSVSSLSHRCELHVAQLGQDNAFVATTYCKVNINLPFASAWRAALKLPSHAIPVERFGHEMELRYSHTSEEYLLTRAVQDSHRAVLVVCPVPADNLSPFVNVAPPPEWVTWTVVERGDADDVAGITHLRVAVDGCGSFETALSQAIATAQDMLHTVHASIADAQDRLRSRTNEISERTTVQRSTLLADNVFAAVKMLQATFSHEMDMEELAATVTFMIDHPQQAASFLSLGDSRLQRDWLATVPKVHFIHDEFD</sequence>
<accession>A0A485KGD2</accession>
<name>A0A485KGD2_9STRA</name>
<proteinExistence type="predicted"/>
<dbReference type="AlphaFoldDB" id="A0A485KGD2"/>
<organism evidence="2 3">
    <name type="scientific">Aphanomyces stellatus</name>
    <dbReference type="NCBI Taxonomy" id="120398"/>
    <lineage>
        <taxon>Eukaryota</taxon>
        <taxon>Sar</taxon>
        <taxon>Stramenopiles</taxon>
        <taxon>Oomycota</taxon>
        <taxon>Saprolegniomycetes</taxon>
        <taxon>Saprolegniales</taxon>
        <taxon>Verrucalvaceae</taxon>
        <taxon>Aphanomyces</taxon>
    </lineage>
</organism>
<gene>
    <name evidence="2" type="primary">Aste57867_4008</name>
    <name evidence="1" type="ORF">As57867_003997</name>
    <name evidence="2" type="ORF">ASTE57867_4008</name>
</gene>
<keyword evidence="3" id="KW-1185">Reference proteome</keyword>
<evidence type="ECO:0000313" key="1">
    <source>
        <dbReference type="EMBL" id="KAF0714173.1"/>
    </source>
</evidence>